<organism evidence="2 3">
    <name type="scientific">Limosilactobacillus reuteri</name>
    <name type="common">Lactobacillus reuteri</name>
    <dbReference type="NCBI Taxonomy" id="1598"/>
    <lineage>
        <taxon>Bacteria</taxon>
        <taxon>Bacillati</taxon>
        <taxon>Bacillota</taxon>
        <taxon>Bacilli</taxon>
        <taxon>Lactobacillales</taxon>
        <taxon>Lactobacillaceae</taxon>
        <taxon>Limosilactobacillus</taxon>
    </lineage>
</organism>
<dbReference type="InterPro" id="IPR002789">
    <property type="entry name" value="HerA_central"/>
</dbReference>
<dbReference type="RefSeq" id="WP_181462854.1">
    <property type="nucleotide sequence ID" value="NZ_CP059275.1"/>
</dbReference>
<dbReference type="InterPro" id="IPR008571">
    <property type="entry name" value="HerA-like"/>
</dbReference>
<dbReference type="SMART" id="SM00382">
    <property type="entry name" value="AAA"/>
    <property type="match status" value="1"/>
</dbReference>
<dbReference type="Pfam" id="PF01935">
    <property type="entry name" value="DUF87"/>
    <property type="match status" value="2"/>
</dbReference>
<dbReference type="InterPro" id="IPR027417">
    <property type="entry name" value="P-loop_NTPase"/>
</dbReference>
<sequence>MNNRWILGPVVKVSAANILFTVNPNDIKTKIQNGIVQAVKGVNDYVYFRINARLIVIAKIYIVDDSSKPYIKDEPNSKFKDEYILSAYPIGEIKNGKYTAGVNNLPMVGQNTYYAGEEILKIIFNNETNDTAGLKIGCLTNNEFITPYLSGNKILSGHIAILGNTGSGKSTTAKVIFKQLSEDHKKLKDKTKFLIFDVHDDYKFLGDQSEGKYFNASEIGVGPKDFDIEDWESLLQPSEKTQKPILDLGLKLAIIRDDEKIIKLYFLIIRNLFTNGAMSAVLRYQITDEYLRSIYNLVPKAKVCEKSNVQEAWSKFNPQYGNTPEKDGQKNFFDNLKDLCDYQDESLREVLDEIDDNQKQRDFSISDLAWAVDLAIRIEESEGNNSIRAHTEGILTRLRDLETKYSENFFSPNKSIVNDIENNESKFIILQVSSFDDDLLKLFSTYLTRKILTKKKEEKDRDKLAPCYLIFDEAHRYMLQNGNINNIFDRVSREGRKFGTYLIVISQRPSELSTVVLSQIKTYFIHRIQNNIDLRFILENVPTITQLDVKRLPLMPIGTVLVSSENDYSYELKVNDRGIPKTSKSILPFLN</sequence>
<gene>
    <name evidence="2" type="ORF">HHK02_05600</name>
</gene>
<evidence type="ECO:0000259" key="1">
    <source>
        <dbReference type="SMART" id="SM00382"/>
    </source>
</evidence>
<dbReference type="Proteomes" id="UP000510868">
    <property type="component" value="Chromosome"/>
</dbReference>
<protein>
    <submittedName>
        <fullName evidence="2">ATP-binding protein</fullName>
    </submittedName>
</protein>
<dbReference type="SUPFAM" id="SSF52540">
    <property type="entry name" value="P-loop containing nucleoside triphosphate hydrolases"/>
    <property type="match status" value="1"/>
</dbReference>
<dbReference type="PANTHER" id="PTHR42957:SF1">
    <property type="entry name" value="HELICASE MJ1565-RELATED"/>
    <property type="match status" value="1"/>
</dbReference>
<proteinExistence type="predicted"/>
<dbReference type="CDD" id="cd02019">
    <property type="entry name" value="NK"/>
    <property type="match status" value="1"/>
</dbReference>
<dbReference type="PANTHER" id="PTHR42957">
    <property type="entry name" value="HELICASE MJ1565-RELATED"/>
    <property type="match status" value="1"/>
</dbReference>
<evidence type="ECO:0000313" key="3">
    <source>
        <dbReference type="Proteomes" id="UP000510868"/>
    </source>
</evidence>
<dbReference type="InterPro" id="IPR003593">
    <property type="entry name" value="AAA+_ATPase"/>
</dbReference>
<reference evidence="2 3" key="1">
    <citation type="submission" date="2020-07" db="EMBL/GenBank/DDBJ databases">
        <title>Genome sequence of Lactobacillus reuteri CNEI-KCA3 isolated from the faeces of a reared-broiler chicken, South-East Nigeria, reveals presence of CRISPR arrays.</title>
        <authorList>
            <person name="Anukam K.C."/>
            <person name="Ibezim C.N."/>
            <person name="BeecK W.V."/>
            <person name="Allonsius C."/>
            <person name="Broek M.D."/>
            <person name="Tuyaerts I."/>
            <person name="Attama A."/>
            <person name="Esimone C.O."/>
            <person name="Lebeer S."/>
        </authorList>
    </citation>
    <scope>NUCLEOTIDE SEQUENCE [LARGE SCALE GENOMIC DNA]</scope>
    <source>
        <strain evidence="2 3">CNEI-KCA3</strain>
    </source>
</reference>
<keyword evidence="2" id="KW-0067">ATP-binding</keyword>
<keyword evidence="2" id="KW-0547">Nucleotide-binding</keyword>
<evidence type="ECO:0000313" key="2">
    <source>
        <dbReference type="EMBL" id="QLQ62767.1"/>
    </source>
</evidence>
<dbReference type="Gene3D" id="3.40.50.300">
    <property type="entry name" value="P-loop containing nucleotide triphosphate hydrolases"/>
    <property type="match status" value="2"/>
</dbReference>
<dbReference type="EMBL" id="CP059275">
    <property type="protein sequence ID" value="QLQ62767.1"/>
    <property type="molecule type" value="Genomic_DNA"/>
</dbReference>
<name>A0A7L6BKL7_LIMRT</name>
<dbReference type="AlphaFoldDB" id="A0A7L6BKL7"/>
<dbReference type="GO" id="GO:0005524">
    <property type="term" value="F:ATP binding"/>
    <property type="evidence" value="ECO:0007669"/>
    <property type="project" value="UniProtKB-KW"/>
</dbReference>
<accession>A0A7L6BKL7</accession>
<feature type="domain" description="AAA+ ATPase" evidence="1">
    <location>
        <begin position="155"/>
        <end position="538"/>
    </location>
</feature>